<dbReference type="AlphaFoldDB" id="A0A7W6E8S8"/>
<reference evidence="3 4" key="1">
    <citation type="submission" date="2020-08" db="EMBL/GenBank/DDBJ databases">
        <title>Genomic Encyclopedia of Type Strains, Phase IV (KMG-IV): sequencing the most valuable type-strain genomes for metagenomic binning, comparative biology and taxonomic classification.</title>
        <authorList>
            <person name="Goeker M."/>
        </authorList>
    </citation>
    <scope>NUCLEOTIDE SEQUENCE [LARGE SCALE GENOMIC DNA]</scope>
    <source>
        <strain evidence="3 4">DSM 102234</strain>
    </source>
</reference>
<dbReference type="SUPFAM" id="SSF55961">
    <property type="entry name" value="Bet v1-like"/>
    <property type="match status" value="1"/>
</dbReference>
<protein>
    <submittedName>
        <fullName evidence="3">Uncharacterized protein YndB with AHSA1/START domain</fullName>
    </submittedName>
</protein>
<gene>
    <name evidence="3" type="ORF">GGR95_000987</name>
</gene>
<organism evidence="3 4">
    <name type="scientific">Sulfitobacter undariae</name>
    <dbReference type="NCBI Taxonomy" id="1563671"/>
    <lineage>
        <taxon>Bacteria</taxon>
        <taxon>Pseudomonadati</taxon>
        <taxon>Pseudomonadota</taxon>
        <taxon>Alphaproteobacteria</taxon>
        <taxon>Rhodobacterales</taxon>
        <taxon>Roseobacteraceae</taxon>
        <taxon>Sulfitobacter</taxon>
    </lineage>
</organism>
<dbReference type="RefSeq" id="WP_184563356.1">
    <property type="nucleotide sequence ID" value="NZ_JACIEI010000002.1"/>
</dbReference>
<sequence>MSEPVFAKTNINRTFIKAPIDLVWSTLVATDKALPFFFGSICQTTDGLKAGAKYRMVHPNKKLAMVVGEVIAFDPPHIYSHTFQMTNIDEPPCKVTYTLVEKDDGTEFTLTIENAIEGGKLFKEMASAQGFISSNLKALCETGRPAFTGRMVAVLPPIFGLFAKKSQNINNWPLG</sequence>
<dbReference type="Proteomes" id="UP000530268">
    <property type="component" value="Unassembled WGS sequence"/>
</dbReference>
<dbReference type="InterPro" id="IPR013538">
    <property type="entry name" value="ASHA1/2-like_C"/>
</dbReference>
<name>A0A7W6E8S8_9RHOB</name>
<proteinExistence type="inferred from homology"/>
<comment type="similarity">
    <text evidence="1">Belongs to the AHA1 family.</text>
</comment>
<keyword evidence="4" id="KW-1185">Reference proteome</keyword>
<dbReference type="InterPro" id="IPR023393">
    <property type="entry name" value="START-like_dom_sf"/>
</dbReference>
<feature type="domain" description="Activator of Hsp90 ATPase homologue 1/2-like C-terminal" evidence="2">
    <location>
        <begin position="17"/>
        <end position="124"/>
    </location>
</feature>
<dbReference type="Pfam" id="PF08327">
    <property type="entry name" value="AHSA1"/>
    <property type="match status" value="1"/>
</dbReference>
<evidence type="ECO:0000256" key="1">
    <source>
        <dbReference type="ARBA" id="ARBA00006817"/>
    </source>
</evidence>
<dbReference type="Gene3D" id="3.30.530.20">
    <property type="match status" value="1"/>
</dbReference>
<evidence type="ECO:0000313" key="4">
    <source>
        <dbReference type="Proteomes" id="UP000530268"/>
    </source>
</evidence>
<accession>A0A7W6E8S8</accession>
<dbReference type="EMBL" id="JACIEI010000002">
    <property type="protein sequence ID" value="MBB3993359.1"/>
    <property type="molecule type" value="Genomic_DNA"/>
</dbReference>
<evidence type="ECO:0000259" key="2">
    <source>
        <dbReference type="Pfam" id="PF08327"/>
    </source>
</evidence>
<evidence type="ECO:0000313" key="3">
    <source>
        <dbReference type="EMBL" id="MBB3993359.1"/>
    </source>
</evidence>
<comment type="caution">
    <text evidence="3">The sequence shown here is derived from an EMBL/GenBank/DDBJ whole genome shotgun (WGS) entry which is preliminary data.</text>
</comment>